<sequence>MSVTCSWKVNGRERQCIHFIWSSSVTLCTCLYICSSS</sequence>
<proteinExistence type="predicted"/>
<name>A0A0A9PAH7_ARUDO</name>
<organism evidence="1">
    <name type="scientific">Arundo donax</name>
    <name type="common">Giant reed</name>
    <name type="synonym">Donax arundinaceus</name>
    <dbReference type="NCBI Taxonomy" id="35708"/>
    <lineage>
        <taxon>Eukaryota</taxon>
        <taxon>Viridiplantae</taxon>
        <taxon>Streptophyta</taxon>
        <taxon>Embryophyta</taxon>
        <taxon>Tracheophyta</taxon>
        <taxon>Spermatophyta</taxon>
        <taxon>Magnoliopsida</taxon>
        <taxon>Liliopsida</taxon>
        <taxon>Poales</taxon>
        <taxon>Poaceae</taxon>
        <taxon>PACMAD clade</taxon>
        <taxon>Arundinoideae</taxon>
        <taxon>Arundineae</taxon>
        <taxon>Arundo</taxon>
    </lineage>
</organism>
<dbReference type="AlphaFoldDB" id="A0A0A9PAH7"/>
<evidence type="ECO:0000313" key="1">
    <source>
        <dbReference type="EMBL" id="JAD92147.1"/>
    </source>
</evidence>
<reference evidence="1" key="1">
    <citation type="submission" date="2014-09" db="EMBL/GenBank/DDBJ databases">
        <authorList>
            <person name="Magalhaes I.L.F."/>
            <person name="Oliveira U."/>
            <person name="Santos F.R."/>
            <person name="Vidigal T.H.D.A."/>
            <person name="Brescovit A.D."/>
            <person name="Santos A.J."/>
        </authorList>
    </citation>
    <scope>NUCLEOTIDE SEQUENCE</scope>
    <source>
        <tissue evidence="1">Shoot tissue taken approximately 20 cm above the soil surface</tissue>
    </source>
</reference>
<protein>
    <submittedName>
        <fullName evidence="1">Uncharacterized protein</fullName>
    </submittedName>
</protein>
<reference evidence="1" key="2">
    <citation type="journal article" date="2015" name="Data Brief">
        <title>Shoot transcriptome of the giant reed, Arundo donax.</title>
        <authorList>
            <person name="Barrero R.A."/>
            <person name="Guerrero F.D."/>
            <person name="Moolhuijzen P."/>
            <person name="Goolsby J.A."/>
            <person name="Tidwell J."/>
            <person name="Bellgard S.E."/>
            <person name="Bellgard M.I."/>
        </authorList>
    </citation>
    <scope>NUCLEOTIDE SEQUENCE</scope>
    <source>
        <tissue evidence="1">Shoot tissue taken approximately 20 cm above the soil surface</tissue>
    </source>
</reference>
<dbReference type="EMBL" id="GBRH01205748">
    <property type="protein sequence ID" value="JAD92147.1"/>
    <property type="molecule type" value="Transcribed_RNA"/>
</dbReference>
<accession>A0A0A9PAH7</accession>